<gene>
    <name evidence="1" type="ORF">FH972_016762</name>
</gene>
<evidence type="ECO:0000313" key="2">
    <source>
        <dbReference type="Proteomes" id="UP000327013"/>
    </source>
</evidence>
<evidence type="ECO:0000313" key="1">
    <source>
        <dbReference type="EMBL" id="KAE8098719.1"/>
    </source>
</evidence>
<proteinExistence type="predicted"/>
<organism evidence="1 2">
    <name type="scientific">Carpinus fangiana</name>
    <dbReference type="NCBI Taxonomy" id="176857"/>
    <lineage>
        <taxon>Eukaryota</taxon>
        <taxon>Viridiplantae</taxon>
        <taxon>Streptophyta</taxon>
        <taxon>Embryophyta</taxon>
        <taxon>Tracheophyta</taxon>
        <taxon>Spermatophyta</taxon>
        <taxon>Magnoliopsida</taxon>
        <taxon>eudicotyledons</taxon>
        <taxon>Gunneridae</taxon>
        <taxon>Pentapetalae</taxon>
        <taxon>rosids</taxon>
        <taxon>fabids</taxon>
        <taxon>Fagales</taxon>
        <taxon>Betulaceae</taxon>
        <taxon>Carpinus</taxon>
    </lineage>
</organism>
<dbReference type="EMBL" id="CM017327">
    <property type="protein sequence ID" value="KAE8098719.1"/>
    <property type="molecule type" value="Genomic_DNA"/>
</dbReference>
<sequence length="168" mass="19375">MATNIFANIDILSDLPFLGLGIEFQCQSLTDITPPHHALIEDLEFAEKYERLKALVAEAKEATSVAHVNLMSASARYLDERRSFFYLVHPKAIRSELYYDQTVKDEEKLRRLTEDFDLKKTEAMKDEEKYERHEAQLAEVEEATSVANVSLKAIGDNYLKEQKKVYKV</sequence>
<protein>
    <submittedName>
        <fullName evidence="1">Uncharacterized protein</fullName>
    </submittedName>
</protein>
<dbReference type="AlphaFoldDB" id="A0A5N6RKC0"/>
<dbReference type="Proteomes" id="UP000327013">
    <property type="component" value="Chromosome 7"/>
</dbReference>
<reference evidence="1 2" key="1">
    <citation type="submission" date="2019-06" db="EMBL/GenBank/DDBJ databases">
        <title>A chromosomal-level reference genome of Carpinus fangiana (Coryloideae, Betulaceae).</title>
        <authorList>
            <person name="Yang X."/>
            <person name="Wang Z."/>
            <person name="Zhang L."/>
            <person name="Hao G."/>
            <person name="Liu J."/>
            <person name="Yang Y."/>
        </authorList>
    </citation>
    <scope>NUCLEOTIDE SEQUENCE [LARGE SCALE GENOMIC DNA]</scope>
    <source>
        <strain evidence="1">Cfa_2016G</strain>
        <tissue evidence="1">Leaf</tissue>
    </source>
</reference>
<accession>A0A5N6RKC0</accession>
<keyword evidence="2" id="KW-1185">Reference proteome</keyword>
<name>A0A5N6RKC0_9ROSI</name>